<comment type="cofactor">
    <cofactor evidence="1 3">
        <name>a divalent metal cation</name>
        <dbReference type="ChEBI" id="CHEBI:60240"/>
    </cofactor>
</comment>
<keyword evidence="3" id="KW-0546">Nucleotide metabolism</keyword>
<evidence type="ECO:0000256" key="1">
    <source>
        <dbReference type="ARBA" id="ARBA00001968"/>
    </source>
</evidence>
<dbReference type="SUPFAM" id="SSF52972">
    <property type="entry name" value="ITPase-like"/>
    <property type="match status" value="1"/>
</dbReference>
<dbReference type="Pfam" id="PF02545">
    <property type="entry name" value="Maf"/>
    <property type="match status" value="1"/>
</dbReference>
<dbReference type="Proteomes" id="UP000677436">
    <property type="component" value="Chromosome"/>
</dbReference>
<comment type="caution">
    <text evidence="3">Lacks conserved residue(s) required for the propagation of feature annotation.</text>
</comment>
<gene>
    <name evidence="4" type="ORF">JIR001_10450</name>
</gene>
<comment type="similarity">
    <text evidence="3">Belongs to the Maf family. YhdE subfamily.</text>
</comment>
<proteinExistence type="inferred from homology"/>
<sequence length="211" mass="23621">MIKRALVLASASPRRREVLSGLGLSFEVIPSTIDEQISRPLPPGEMVEQLALRKAEDVARSCKYSLVIGADTVVVLDGKVLGKPADRREAYAMLERLQGRTHQVYSGLALVETDRDGQISRRSVRHRITRVHMRPMSPDEIEWYIYTNEPMDKAGSYGIQGLGSFWVTGIDGCYTNVVGLSVPLLYEMVRDMGYSLIDFTKFGPSDGRTRR</sequence>
<evidence type="ECO:0000313" key="5">
    <source>
        <dbReference type="Proteomes" id="UP000677436"/>
    </source>
</evidence>
<dbReference type="AlphaFoldDB" id="A0A8D5UFX8"/>
<keyword evidence="5" id="KW-1185">Reference proteome</keyword>
<name>A0A8D5UFX8_9BACL</name>
<dbReference type="GO" id="GO:0047429">
    <property type="term" value="F:nucleoside triphosphate diphosphatase activity"/>
    <property type="evidence" value="ECO:0007669"/>
    <property type="project" value="UniProtKB-EC"/>
</dbReference>
<feature type="active site" description="Proton acceptor" evidence="3">
    <location>
        <position position="71"/>
    </location>
</feature>
<dbReference type="PANTHER" id="PTHR43213:SF5">
    <property type="entry name" value="BIFUNCTIONAL DTTP_UTP PYROPHOSPHATASE_METHYLTRANSFERASE PROTEIN-RELATED"/>
    <property type="match status" value="1"/>
</dbReference>
<feature type="site" description="Important for substrate specificity" evidence="3">
    <location>
        <position position="72"/>
    </location>
</feature>
<comment type="catalytic activity">
    <reaction evidence="3">
        <text>UTP + H2O = UMP + diphosphate + H(+)</text>
        <dbReference type="Rhea" id="RHEA:29395"/>
        <dbReference type="ChEBI" id="CHEBI:15377"/>
        <dbReference type="ChEBI" id="CHEBI:15378"/>
        <dbReference type="ChEBI" id="CHEBI:33019"/>
        <dbReference type="ChEBI" id="CHEBI:46398"/>
        <dbReference type="ChEBI" id="CHEBI:57865"/>
        <dbReference type="EC" id="3.6.1.9"/>
    </reaction>
</comment>
<evidence type="ECO:0000256" key="3">
    <source>
        <dbReference type="HAMAP-Rule" id="MF_00528"/>
    </source>
</evidence>
<dbReference type="Gene3D" id="3.90.950.10">
    <property type="match status" value="1"/>
</dbReference>
<dbReference type="KEGG" id="pabs:JIR001_10450"/>
<evidence type="ECO:0000256" key="2">
    <source>
        <dbReference type="ARBA" id="ARBA00022801"/>
    </source>
</evidence>
<feature type="site" description="Important for substrate specificity" evidence="3">
    <location>
        <position position="14"/>
    </location>
</feature>
<evidence type="ECO:0000313" key="4">
    <source>
        <dbReference type="EMBL" id="BCU81262.1"/>
    </source>
</evidence>
<dbReference type="CDD" id="cd00555">
    <property type="entry name" value="Maf"/>
    <property type="match status" value="1"/>
</dbReference>
<organism evidence="4 5">
    <name type="scientific">Polycladomyces abyssicola</name>
    <dbReference type="NCBI Taxonomy" id="1125966"/>
    <lineage>
        <taxon>Bacteria</taxon>
        <taxon>Bacillati</taxon>
        <taxon>Bacillota</taxon>
        <taxon>Bacilli</taxon>
        <taxon>Bacillales</taxon>
        <taxon>Thermoactinomycetaceae</taxon>
        <taxon>Polycladomyces</taxon>
    </lineage>
</organism>
<dbReference type="InterPro" id="IPR003697">
    <property type="entry name" value="Maf-like"/>
</dbReference>
<dbReference type="EMBL" id="AP024601">
    <property type="protein sequence ID" value="BCU81262.1"/>
    <property type="molecule type" value="Genomic_DNA"/>
</dbReference>
<dbReference type="EC" id="3.6.1.9" evidence="3"/>
<dbReference type="GO" id="GO:0005737">
    <property type="term" value="C:cytoplasm"/>
    <property type="evidence" value="ECO:0007669"/>
    <property type="project" value="UniProtKB-SubCell"/>
</dbReference>
<dbReference type="PANTHER" id="PTHR43213">
    <property type="entry name" value="BIFUNCTIONAL DTTP/UTP PYROPHOSPHATASE/METHYLTRANSFERASE PROTEIN-RELATED"/>
    <property type="match status" value="1"/>
</dbReference>
<reference evidence="4" key="2">
    <citation type="journal article" date="2021" name="Microbiol. Resour. Announc.">
        <title>Complete Genome Sequence of Polycladomyces abyssicola JIR-001T, Isolated from Hemipelagic Sediment in Deep Seawater.</title>
        <authorList>
            <person name="Tsubouchi T."/>
            <person name="Kaneko Y."/>
        </authorList>
    </citation>
    <scope>NUCLEOTIDE SEQUENCE</scope>
    <source>
        <strain evidence="4">JIR-001</strain>
    </source>
</reference>
<reference evidence="4" key="1">
    <citation type="journal article" date="2013" name="Int. J. Syst. Evol. Microbiol.">
        <title>Polycladomyces abyssicola gen. nov., sp. nov., a thermophilic filamentous bacterium isolated from hemipelagic sediment.</title>
        <authorList>
            <person name="Tsubouchi T."/>
            <person name="Shimane Y."/>
            <person name="Mori K."/>
            <person name="Usui K."/>
            <person name="Hiraki T."/>
            <person name="Tame A."/>
            <person name="Uematsu K."/>
            <person name="Maruyama T."/>
            <person name="Hatada Y."/>
        </authorList>
    </citation>
    <scope>NUCLEOTIDE SEQUENCE</scope>
    <source>
        <strain evidence="4">JIR-001</strain>
    </source>
</reference>
<comment type="function">
    <text evidence="3">Nucleoside triphosphate pyrophosphatase that hydrolyzes dTTP and UTP. May have a dual role in cell division arrest and in preventing the incorporation of modified nucleotides into cellular nucleic acids.</text>
</comment>
<keyword evidence="2 3" id="KW-0378">Hydrolase</keyword>
<protein>
    <recommendedName>
        <fullName evidence="3">dTTP/UTP pyrophosphatase</fullName>
        <shortName evidence="3">dTTPase/UTPase</shortName>
        <ecNumber evidence="3">3.6.1.9</ecNumber>
    </recommendedName>
    <alternativeName>
        <fullName evidence="3">Nucleoside triphosphate pyrophosphatase</fullName>
    </alternativeName>
    <alternativeName>
        <fullName evidence="3">Nucleotide pyrophosphatase</fullName>
        <shortName evidence="3">Nucleotide PPase</shortName>
    </alternativeName>
</protein>
<comment type="subcellular location">
    <subcellularLocation>
        <location evidence="3">Cytoplasm</location>
    </subcellularLocation>
</comment>
<dbReference type="InterPro" id="IPR029001">
    <property type="entry name" value="ITPase-like_fam"/>
</dbReference>
<feature type="site" description="Important for substrate specificity" evidence="3">
    <location>
        <position position="160"/>
    </location>
</feature>
<accession>A0A8D5UFX8</accession>
<dbReference type="GO" id="GO:0009117">
    <property type="term" value="P:nucleotide metabolic process"/>
    <property type="evidence" value="ECO:0007669"/>
    <property type="project" value="UniProtKB-KW"/>
</dbReference>
<keyword evidence="3" id="KW-0963">Cytoplasm</keyword>
<dbReference type="NCBIfam" id="TIGR00172">
    <property type="entry name" value="maf"/>
    <property type="match status" value="1"/>
</dbReference>
<dbReference type="HAMAP" id="MF_00528">
    <property type="entry name" value="Maf"/>
    <property type="match status" value="1"/>
</dbReference>
<dbReference type="PIRSF" id="PIRSF006305">
    <property type="entry name" value="Maf"/>
    <property type="match status" value="1"/>
</dbReference>
<comment type="catalytic activity">
    <reaction evidence="3">
        <text>dTTP + H2O = dTMP + diphosphate + H(+)</text>
        <dbReference type="Rhea" id="RHEA:28534"/>
        <dbReference type="ChEBI" id="CHEBI:15377"/>
        <dbReference type="ChEBI" id="CHEBI:15378"/>
        <dbReference type="ChEBI" id="CHEBI:33019"/>
        <dbReference type="ChEBI" id="CHEBI:37568"/>
        <dbReference type="ChEBI" id="CHEBI:63528"/>
        <dbReference type="EC" id="3.6.1.9"/>
    </reaction>
</comment>